<dbReference type="AlphaFoldDB" id="A0AAD7BAJ8"/>
<keyword evidence="2" id="KW-1185">Reference proteome</keyword>
<organism evidence="1 2">
    <name type="scientific">Roridomyces roridus</name>
    <dbReference type="NCBI Taxonomy" id="1738132"/>
    <lineage>
        <taxon>Eukaryota</taxon>
        <taxon>Fungi</taxon>
        <taxon>Dikarya</taxon>
        <taxon>Basidiomycota</taxon>
        <taxon>Agaricomycotina</taxon>
        <taxon>Agaricomycetes</taxon>
        <taxon>Agaricomycetidae</taxon>
        <taxon>Agaricales</taxon>
        <taxon>Marasmiineae</taxon>
        <taxon>Mycenaceae</taxon>
        <taxon>Roridomyces</taxon>
    </lineage>
</organism>
<dbReference type="Proteomes" id="UP001221142">
    <property type="component" value="Unassembled WGS sequence"/>
</dbReference>
<evidence type="ECO:0000313" key="1">
    <source>
        <dbReference type="EMBL" id="KAJ7615313.1"/>
    </source>
</evidence>
<feature type="non-terminal residue" evidence="1">
    <location>
        <position position="381"/>
    </location>
</feature>
<proteinExistence type="predicted"/>
<protein>
    <recommendedName>
        <fullName evidence="3">F-box domain-containing protein</fullName>
    </recommendedName>
</protein>
<gene>
    <name evidence="1" type="ORF">FB45DRAFT_935378</name>
</gene>
<dbReference type="EMBL" id="JARKIF010000024">
    <property type="protein sequence ID" value="KAJ7615313.1"/>
    <property type="molecule type" value="Genomic_DNA"/>
</dbReference>
<name>A0AAD7BAJ8_9AGAR</name>
<evidence type="ECO:0008006" key="3">
    <source>
        <dbReference type="Google" id="ProtNLM"/>
    </source>
</evidence>
<evidence type="ECO:0000313" key="2">
    <source>
        <dbReference type="Proteomes" id="UP001221142"/>
    </source>
</evidence>
<dbReference type="SUPFAM" id="SSF52047">
    <property type="entry name" value="RNI-like"/>
    <property type="match status" value="1"/>
</dbReference>
<reference evidence="1" key="1">
    <citation type="submission" date="2023-03" db="EMBL/GenBank/DDBJ databases">
        <title>Massive genome expansion in bonnet fungi (Mycena s.s.) driven by repeated elements and novel gene families across ecological guilds.</title>
        <authorList>
            <consortium name="Lawrence Berkeley National Laboratory"/>
            <person name="Harder C.B."/>
            <person name="Miyauchi S."/>
            <person name="Viragh M."/>
            <person name="Kuo A."/>
            <person name="Thoen E."/>
            <person name="Andreopoulos B."/>
            <person name="Lu D."/>
            <person name="Skrede I."/>
            <person name="Drula E."/>
            <person name="Henrissat B."/>
            <person name="Morin E."/>
            <person name="Kohler A."/>
            <person name="Barry K."/>
            <person name="LaButti K."/>
            <person name="Morin E."/>
            <person name="Salamov A."/>
            <person name="Lipzen A."/>
            <person name="Mereny Z."/>
            <person name="Hegedus B."/>
            <person name="Baldrian P."/>
            <person name="Stursova M."/>
            <person name="Weitz H."/>
            <person name="Taylor A."/>
            <person name="Grigoriev I.V."/>
            <person name="Nagy L.G."/>
            <person name="Martin F."/>
            <person name="Kauserud H."/>
        </authorList>
    </citation>
    <scope>NUCLEOTIDE SEQUENCE</scope>
    <source>
        <strain evidence="1">9284</strain>
    </source>
</reference>
<comment type="caution">
    <text evidence="1">The sequence shown here is derived from an EMBL/GenBank/DDBJ whole genome shotgun (WGS) entry which is preliminary data.</text>
</comment>
<dbReference type="Gene3D" id="3.80.10.10">
    <property type="entry name" value="Ribonuclease Inhibitor"/>
    <property type="match status" value="1"/>
</dbReference>
<accession>A0AAD7BAJ8</accession>
<sequence>MTMDFSSLESLIPGFKMPVQLSRPPRFDYMREILLLTHVCGRWRLIAHYAADLWIDIQYHFHSEDTRLRRLNLVALWMERSSLNSPRGLSFNIHSCYPGARNPVIDFILANAGRIRSLHLKLPEPHFPHLLQTPPGLFTTLESLTLVVIHKCDTMFKSSSGLSRDLYFLSNRGNGPDTASILWPSVNTPFTAFQHAPRLRDFAFDAWAVFNNQCMFDIVPWSNLTDVDLRFVMLGVHDVSDLLPRLTKARKFNVRMDGRQGMFMPALPRTIRLPLVSLEWDGGNYVEDASVFAPLVLPYLKSLDLWYNAGAEGLRALCARSACKLETLSLRDSHLSYPSFSKFLAEVPTLTSLTLYHSLPITDKFLESLVYDSSTGFILPN</sequence>
<dbReference type="InterPro" id="IPR032675">
    <property type="entry name" value="LRR_dom_sf"/>
</dbReference>